<dbReference type="AlphaFoldDB" id="A0A1H7USD3"/>
<organism evidence="1 2">
    <name type="scientific">Parapedobacter koreensis</name>
    <dbReference type="NCBI Taxonomy" id="332977"/>
    <lineage>
        <taxon>Bacteria</taxon>
        <taxon>Pseudomonadati</taxon>
        <taxon>Bacteroidota</taxon>
        <taxon>Sphingobacteriia</taxon>
        <taxon>Sphingobacteriales</taxon>
        <taxon>Sphingobacteriaceae</taxon>
        <taxon>Parapedobacter</taxon>
    </lineage>
</organism>
<dbReference type="Pfam" id="PF04074">
    <property type="entry name" value="DUF386"/>
    <property type="match status" value="1"/>
</dbReference>
<dbReference type="OrthoDB" id="9792756at2"/>
<dbReference type="PANTHER" id="PTHR34986">
    <property type="entry name" value="EVOLVED BETA-GALACTOSIDASE SUBUNIT BETA"/>
    <property type="match status" value="1"/>
</dbReference>
<dbReference type="PROSITE" id="PS51257">
    <property type="entry name" value="PROKAR_LIPOPROTEIN"/>
    <property type="match status" value="1"/>
</dbReference>
<dbReference type="InterPro" id="IPR004375">
    <property type="entry name" value="NanQ/TabA/YiaL"/>
</dbReference>
<accession>A0A1H7USD3</accession>
<dbReference type="GO" id="GO:0005829">
    <property type="term" value="C:cytosol"/>
    <property type="evidence" value="ECO:0007669"/>
    <property type="project" value="TreeGrafter"/>
</dbReference>
<proteinExistence type="predicted"/>
<dbReference type="SUPFAM" id="SSF51197">
    <property type="entry name" value="Clavaminate synthase-like"/>
    <property type="match status" value="1"/>
</dbReference>
<dbReference type="Gene3D" id="2.60.120.370">
    <property type="entry name" value="YhcH/YjgK/YiaL"/>
    <property type="match status" value="1"/>
</dbReference>
<reference evidence="2" key="1">
    <citation type="submission" date="2016-10" db="EMBL/GenBank/DDBJ databases">
        <authorList>
            <person name="Varghese N."/>
            <person name="Submissions S."/>
        </authorList>
    </citation>
    <scope>NUCLEOTIDE SEQUENCE [LARGE SCALE GENOMIC DNA]</scope>
    <source>
        <strain evidence="2">Jip14</strain>
    </source>
</reference>
<dbReference type="Proteomes" id="UP000198916">
    <property type="component" value="Unassembled WGS sequence"/>
</dbReference>
<keyword evidence="2" id="KW-1185">Reference proteome</keyword>
<evidence type="ECO:0000313" key="1">
    <source>
        <dbReference type="EMBL" id="SEL99706.1"/>
    </source>
</evidence>
<dbReference type="STRING" id="332977.SAMN05421740_1242"/>
<sequence>MKKYIVLLLAIATTAVGISCHQEQKRSTDSSDADIDSWYAQGEWLGVVRLTPDSSINKHEFYTRYHQNKALWDQAFEFLATADLASLEVGTHELAGKALFALVSEYQTKESKDGYYESHKNYTDIQYTISGEEYIDIRDTTGLTVKNPYNPEKDIIFYNEQDQHSHLAHPGVFFILFPSDIHRPGIQVNEKQPVKKIVIKVANDTSL</sequence>
<protein>
    <submittedName>
        <fullName evidence="1">YhcH/YjgK/YiaL family protein</fullName>
    </submittedName>
</protein>
<dbReference type="PANTHER" id="PTHR34986:SF1">
    <property type="entry name" value="PROTEIN YIAL"/>
    <property type="match status" value="1"/>
</dbReference>
<gene>
    <name evidence="1" type="ORF">SAMN05421740_1242</name>
</gene>
<dbReference type="EMBL" id="FNZR01000024">
    <property type="protein sequence ID" value="SEL99706.1"/>
    <property type="molecule type" value="Genomic_DNA"/>
</dbReference>
<dbReference type="RefSeq" id="WP_090609496.1">
    <property type="nucleotide sequence ID" value="NZ_FNZR01000024.1"/>
</dbReference>
<name>A0A1H7USD3_9SPHI</name>
<dbReference type="InterPro" id="IPR037012">
    <property type="entry name" value="NanQ/TabA/YiaL_sf"/>
</dbReference>
<dbReference type="NCBIfam" id="TIGR00022">
    <property type="entry name" value="YhcH/YjgK/YiaL family protein"/>
    <property type="match status" value="1"/>
</dbReference>
<evidence type="ECO:0000313" key="2">
    <source>
        <dbReference type="Proteomes" id="UP000198916"/>
    </source>
</evidence>